<evidence type="ECO:0000256" key="2">
    <source>
        <dbReference type="ARBA" id="ARBA00009995"/>
    </source>
</evidence>
<dbReference type="GO" id="GO:0019899">
    <property type="term" value="F:enzyme binding"/>
    <property type="evidence" value="ECO:0007669"/>
    <property type="project" value="UniProtKB-ARBA"/>
</dbReference>
<dbReference type="AlphaFoldDB" id="H0XJF1"/>
<accession>H0XJF1</accession>
<dbReference type="GO" id="GO:0016020">
    <property type="term" value="C:membrane"/>
    <property type="evidence" value="ECO:0007669"/>
    <property type="project" value="UniProtKB-SubCell"/>
</dbReference>
<dbReference type="PANTHER" id="PTHR48043">
    <property type="entry name" value="EG:EG0003.4 PROTEIN-RELATED"/>
    <property type="match status" value="1"/>
</dbReference>
<dbReference type="SUPFAM" id="SSF53756">
    <property type="entry name" value="UDP-Glycosyltransferase/glycogen phosphorylase"/>
    <property type="match status" value="1"/>
</dbReference>
<dbReference type="InParanoid" id="H0XJF1"/>
<comment type="catalytic activity">
    <reaction evidence="10">
        <text>glucuronate acceptor + UDP-alpha-D-glucuronate = acceptor beta-D-glucuronoside + UDP + H(+)</text>
        <dbReference type="Rhea" id="RHEA:21032"/>
        <dbReference type="ChEBI" id="CHEBI:15378"/>
        <dbReference type="ChEBI" id="CHEBI:58052"/>
        <dbReference type="ChEBI" id="CHEBI:58223"/>
        <dbReference type="ChEBI" id="CHEBI:132367"/>
        <dbReference type="ChEBI" id="CHEBI:132368"/>
        <dbReference type="EC" id="2.4.1.17"/>
    </reaction>
    <physiologicalReaction direction="left-to-right" evidence="10">
        <dbReference type="Rhea" id="RHEA:21033"/>
    </physiologicalReaction>
</comment>
<dbReference type="Ensembl" id="ENSOGAT00000027417.1">
    <property type="protein sequence ID" value="ENSOGAP00000016241.1"/>
    <property type="gene ID" value="ENSOGAG00000032495.1"/>
</dbReference>
<dbReference type="GO" id="GO:0046982">
    <property type="term" value="F:protein heterodimerization activity"/>
    <property type="evidence" value="ECO:0007669"/>
    <property type="project" value="UniProtKB-ARBA"/>
</dbReference>
<dbReference type="GO" id="GO:0042803">
    <property type="term" value="F:protein homodimerization activity"/>
    <property type="evidence" value="ECO:0007669"/>
    <property type="project" value="UniProtKB-ARBA"/>
</dbReference>
<evidence type="ECO:0000313" key="13">
    <source>
        <dbReference type="Proteomes" id="UP000005225"/>
    </source>
</evidence>
<dbReference type="InterPro" id="IPR050271">
    <property type="entry name" value="UDP-glycosyltransferase"/>
</dbReference>
<name>H0XJF1_OTOGA</name>
<dbReference type="GeneTree" id="ENSGT00940000159677"/>
<dbReference type="STRING" id="30611.ENSOGAP00000016241"/>
<feature type="chain" id="PRO_5003545087" description="glucuronosyltransferase" evidence="11">
    <location>
        <begin position="28"/>
        <end position="274"/>
    </location>
</feature>
<evidence type="ECO:0000313" key="12">
    <source>
        <dbReference type="Ensembl" id="ENSOGAP00000016241.1"/>
    </source>
</evidence>
<dbReference type="Proteomes" id="UP000005225">
    <property type="component" value="Unassembled WGS sequence"/>
</dbReference>
<comment type="subcellular location">
    <subcellularLocation>
        <location evidence="1">Membrane</location>
        <topology evidence="1">Single-pass membrane protein</topology>
    </subcellularLocation>
</comment>
<reference evidence="12" key="3">
    <citation type="submission" date="2025-09" db="UniProtKB">
        <authorList>
            <consortium name="Ensembl"/>
        </authorList>
    </citation>
    <scope>IDENTIFICATION</scope>
</reference>
<evidence type="ECO:0000256" key="10">
    <source>
        <dbReference type="ARBA" id="ARBA00049912"/>
    </source>
</evidence>
<keyword evidence="13" id="KW-1185">Reference proteome</keyword>
<reference evidence="13" key="1">
    <citation type="submission" date="2011-03" db="EMBL/GenBank/DDBJ databases">
        <title>Version 3 of the genome sequence of Otolemur garnettii (Bushbaby).</title>
        <authorList>
            <consortium name="The Broad Institute Genome Sequencing Platform"/>
            <person name="Di Palma F."/>
            <person name="Johnson J."/>
            <person name="Lander E.S."/>
            <person name="Lindblad-Toh K."/>
            <person name="Jaffe D.B."/>
            <person name="Gnerre S."/>
            <person name="MacCallum I."/>
            <person name="Przybylski D."/>
            <person name="Ribeiro F.J."/>
            <person name="Burton J.N."/>
            <person name="Walker B.J."/>
            <person name="Sharpe T."/>
            <person name="Hall G."/>
        </authorList>
    </citation>
    <scope>NUCLEOTIDE SEQUENCE [LARGE SCALE GENOMIC DNA]</scope>
</reference>
<keyword evidence="9" id="KW-0325">Glycoprotein</keyword>
<keyword evidence="7 11" id="KW-0732">Signal</keyword>
<keyword evidence="8" id="KW-1133">Transmembrane helix</keyword>
<evidence type="ECO:0000256" key="11">
    <source>
        <dbReference type="SAM" id="SignalP"/>
    </source>
</evidence>
<evidence type="ECO:0000256" key="5">
    <source>
        <dbReference type="ARBA" id="ARBA00022679"/>
    </source>
</evidence>
<sequence length="274" mass="30925">MAVGPQGCHTLFLGLLLCALSPTVSHAGKVLLVPVDGSHWLSTRGVIQQLQQRGHEIMVLAPEASVHIKEGASYTLQRYPVPFGREDLVASFVDLGHNVFENKPFLQRVIKIYKRVQKNSALLLSGCSYLLHNKELMASLAESRFDIMLTDPFLPCGPILAQYLALPTVFFLNSLPCSLDFQATQCPNPTSYVPRHFSFYSDHMTFLQRVKNMLFTLMENFLCSVVYSPYALLASEFLQRDVTVQDLFSSASVWLLRNDFVNDYPRPIMPNMVF</sequence>
<organism evidence="12 13">
    <name type="scientific">Otolemur garnettii</name>
    <name type="common">Small-eared galago</name>
    <name type="synonym">Garnett's greater bushbaby</name>
    <dbReference type="NCBI Taxonomy" id="30611"/>
    <lineage>
        <taxon>Eukaryota</taxon>
        <taxon>Metazoa</taxon>
        <taxon>Chordata</taxon>
        <taxon>Craniata</taxon>
        <taxon>Vertebrata</taxon>
        <taxon>Euteleostomi</taxon>
        <taxon>Mammalia</taxon>
        <taxon>Eutheria</taxon>
        <taxon>Euarchontoglires</taxon>
        <taxon>Primates</taxon>
        <taxon>Strepsirrhini</taxon>
        <taxon>Lorisiformes</taxon>
        <taxon>Galagidae</taxon>
        <taxon>Otolemur</taxon>
    </lineage>
</organism>
<dbReference type="Pfam" id="PF00201">
    <property type="entry name" value="UDPGT"/>
    <property type="match status" value="1"/>
</dbReference>
<feature type="signal peptide" evidence="11">
    <location>
        <begin position="1"/>
        <end position="27"/>
    </location>
</feature>
<comment type="similarity">
    <text evidence="2">Belongs to the UDP-glycosyltransferase family.</text>
</comment>
<evidence type="ECO:0000256" key="6">
    <source>
        <dbReference type="ARBA" id="ARBA00022692"/>
    </source>
</evidence>
<dbReference type="GO" id="GO:0015020">
    <property type="term" value="F:glucuronosyltransferase activity"/>
    <property type="evidence" value="ECO:0007669"/>
    <property type="project" value="UniProtKB-EC"/>
</dbReference>
<dbReference type="EC" id="2.4.1.17" evidence="3"/>
<dbReference type="FunFam" id="3.40.50.2000:FF:000066">
    <property type="entry name" value="UDP-glucuronosyltransferase 1-1"/>
    <property type="match status" value="1"/>
</dbReference>
<keyword evidence="5" id="KW-0808">Transferase</keyword>
<dbReference type="EMBL" id="AAQR03029795">
    <property type="status" value="NOT_ANNOTATED_CDS"/>
    <property type="molecule type" value="Genomic_DNA"/>
</dbReference>
<proteinExistence type="inferred from homology"/>
<keyword evidence="4" id="KW-0328">Glycosyltransferase</keyword>
<dbReference type="HOGENOM" id="CLU_012949_5_0_1"/>
<dbReference type="eggNOG" id="KOG1192">
    <property type="taxonomic scope" value="Eukaryota"/>
</dbReference>
<keyword evidence="6" id="KW-0812">Transmembrane</keyword>
<reference evidence="12" key="2">
    <citation type="submission" date="2025-08" db="UniProtKB">
        <authorList>
            <consortium name="Ensembl"/>
        </authorList>
    </citation>
    <scope>IDENTIFICATION</scope>
</reference>
<protein>
    <recommendedName>
        <fullName evidence="3">glucuronosyltransferase</fullName>
        <ecNumber evidence="3">2.4.1.17</ecNumber>
    </recommendedName>
</protein>
<evidence type="ECO:0000256" key="1">
    <source>
        <dbReference type="ARBA" id="ARBA00004167"/>
    </source>
</evidence>
<dbReference type="OMA" id="WISIMTI"/>
<keyword evidence="8" id="KW-0472">Membrane</keyword>
<dbReference type="PANTHER" id="PTHR48043:SF161">
    <property type="entry name" value="UDP GLUCURONOSYLTRANSFERASE FAMILY 1 MEMBER A1"/>
    <property type="match status" value="1"/>
</dbReference>
<evidence type="ECO:0000256" key="9">
    <source>
        <dbReference type="ARBA" id="ARBA00023180"/>
    </source>
</evidence>
<evidence type="ECO:0000256" key="3">
    <source>
        <dbReference type="ARBA" id="ARBA00012544"/>
    </source>
</evidence>
<dbReference type="InterPro" id="IPR002213">
    <property type="entry name" value="UDP_glucos_trans"/>
</dbReference>
<evidence type="ECO:0000256" key="7">
    <source>
        <dbReference type="ARBA" id="ARBA00022729"/>
    </source>
</evidence>
<evidence type="ECO:0000256" key="4">
    <source>
        <dbReference type="ARBA" id="ARBA00022676"/>
    </source>
</evidence>
<dbReference type="Gene3D" id="3.40.50.2000">
    <property type="entry name" value="Glycogen Phosphorylase B"/>
    <property type="match status" value="1"/>
</dbReference>
<evidence type="ECO:0000256" key="8">
    <source>
        <dbReference type="ARBA" id="ARBA00022989"/>
    </source>
</evidence>